<evidence type="ECO:0000256" key="2">
    <source>
        <dbReference type="ARBA" id="ARBA00023002"/>
    </source>
</evidence>
<dbReference type="Proteomes" id="UP000563601">
    <property type="component" value="Unassembled WGS sequence"/>
</dbReference>
<sequence>MTDYLQQQFGLSGKVAMVTGASRGLGKAMALALGRAGARVIVVGSTPTSAENAVRELSAEGIEATALGCDQSVPEQIDTLFREVASRFSRLDILVNNAGTIRRAPAVDYSDDDWNAVMDTNINGVFRMCRAAGAMMLKQGAGKIINIASLLSFSGGITVPAYAASKGAVSQLTKALANEWASSNIQVNAIAPGYFATDNTANLRADAERNAAISARIPAGRWGNPEDLAGAAVFLASPAADYMNGHIMLVDGGWMAR</sequence>
<proteinExistence type="inferred from homology"/>
<dbReference type="GO" id="GO:0047936">
    <property type="term" value="F:glucose 1-dehydrogenase [NAD(P)+] activity"/>
    <property type="evidence" value="ECO:0007669"/>
    <property type="project" value="UniProtKB-EC"/>
</dbReference>
<evidence type="ECO:0000313" key="5">
    <source>
        <dbReference type="EMBL" id="QHQ40390.1"/>
    </source>
</evidence>
<dbReference type="CDD" id="cd05347">
    <property type="entry name" value="Ga5DH-like_SDR_c"/>
    <property type="match status" value="1"/>
</dbReference>
<evidence type="ECO:0000313" key="4">
    <source>
        <dbReference type="EMBL" id="MBB5213027.1"/>
    </source>
</evidence>
<dbReference type="Pfam" id="PF13561">
    <property type="entry name" value="adh_short_C2"/>
    <property type="match status" value="1"/>
</dbReference>
<dbReference type="Gene3D" id="3.40.50.720">
    <property type="entry name" value="NAD(P)-binding Rossmann-like Domain"/>
    <property type="match status" value="1"/>
</dbReference>
<dbReference type="EC" id="1.1.1.125" evidence="4"/>
<dbReference type="RefSeq" id="WP_161859686.1">
    <property type="nucleotide sequence ID" value="NZ_CP047491.1"/>
</dbReference>
<dbReference type="AlphaFoldDB" id="A0A6P1TFR6"/>
<evidence type="ECO:0000313" key="7">
    <source>
        <dbReference type="Proteomes" id="UP000563601"/>
    </source>
</evidence>
<dbReference type="InterPro" id="IPR020904">
    <property type="entry name" value="Sc_DH/Rdtase_CS"/>
</dbReference>
<keyword evidence="6" id="KW-1185">Reference proteome</keyword>
<dbReference type="NCBIfam" id="NF005559">
    <property type="entry name" value="PRK07231.1"/>
    <property type="match status" value="1"/>
</dbReference>
<dbReference type="PRINTS" id="PR00080">
    <property type="entry name" value="SDRFAMILY"/>
</dbReference>
<accession>A0A6P1TFR6</accession>
<dbReference type="PANTHER" id="PTHR42760">
    <property type="entry name" value="SHORT-CHAIN DEHYDROGENASES/REDUCTASES FAMILY MEMBER"/>
    <property type="match status" value="1"/>
</dbReference>
<name>A0A6P1TFR6_9GAMM</name>
<dbReference type="PANTHER" id="PTHR42760:SF5">
    <property type="entry name" value="2-DEHYDRO-3-DEOXY-D-GLUCONATE 5-DEHYDROGENASE"/>
    <property type="match status" value="1"/>
</dbReference>
<dbReference type="PRINTS" id="PR00081">
    <property type="entry name" value="GDHRDH"/>
</dbReference>
<dbReference type="InterPro" id="IPR057326">
    <property type="entry name" value="KR_dom"/>
</dbReference>
<keyword evidence="2 4" id="KW-0560">Oxidoreductase</keyword>
<dbReference type="InterPro" id="IPR002347">
    <property type="entry name" value="SDR_fam"/>
</dbReference>
<feature type="domain" description="Ketoreductase" evidence="3">
    <location>
        <begin position="14"/>
        <end position="183"/>
    </location>
</feature>
<evidence type="ECO:0000256" key="1">
    <source>
        <dbReference type="ARBA" id="ARBA00006484"/>
    </source>
</evidence>
<comment type="similarity">
    <text evidence="1">Belongs to the short-chain dehydrogenases/reductases (SDR) family.</text>
</comment>
<dbReference type="EC" id="1.1.1.47" evidence="5"/>
<reference evidence="5 6" key="1">
    <citation type="submission" date="2020-01" db="EMBL/GenBank/DDBJ databases">
        <title>The possibility of degradation of plastic by Microbulbifer hydrolyticus IRE-31.</title>
        <authorList>
            <person name="Liu L."/>
        </authorList>
    </citation>
    <scope>NUCLEOTIDE SEQUENCE [LARGE SCALE GENOMIC DNA]</scope>
    <source>
        <strain evidence="5 6">IRE-31</strain>
    </source>
</reference>
<evidence type="ECO:0000313" key="6">
    <source>
        <dbReference type="Proteomes" id="UP000464675"/>
    </source>
</evidence>
<protein>
    <submittedName>
        <fullName evidence="4">2-deoxy-D-gluconate 3-dehydrogenase</fullName>
        <ecNumber evidence="4">1.1.1.125</ecNumber>
    </submittedName>
    <submittedName>
        <fullName evidence="5">Glucose 1-dehydrogenase</fullName>
        <ecNumber evidence="5">1.1.1.47</ecNumber>
    </submittedName>
</protein>
<reference evidence="4 7" key="2">
    <citation type="submission" date="2020-08" db="EMBL/GenBank/DDBJ databases">
        <title>Genomic Encyclopedia of Type Strains, Phase IV (KMG-IV): sequencing the most valuable type-strain genomes for metagenomic binning, comparative biology and taxonomic classification.</title>
        <authorList>
            <person name="Goeker M."/>
        </authorList>
    </citation>
    <scope>NUCLEOTIDE SEQUENCE [LARGE SCALE GENOMIC DNA]</scope>
    <source>
        <strain evidence="4 7">DSM 11525</strain>
    </source>
</reference>
<dbReference type="SMART" id="SM00822">
    <property type="entry name" value="PKS_KR"/>
    <property type="match status" value="1"/>
</dbReference>
<organism evidence="4 7">
    <name type="scientific">Microbulbifer hydrolyticus</name>
    <dbReference type="NCBI Taxonomy" id="48074"/>
    <lineage>
        <taxon>Bacteria</taxon>
        <taxon>Pseudomonadati</taxon>
        <taxon>Pseudomonadota</taxon>
        <taxon>Gammaproteobacteria</taxon>
        <taxon>Cellvibrionales</taxon>
        <taxon>Microbulbiferaceae</taxon>
        <taxon>Microbulbifer</taxon>
    </lineage>
</organism>
<gene>
    <name evidence="5" type="ORF">GTQ55_16355</name>
    <name evidence="4" type="ORF">HNQ53_003273</name>
</gene>
<dbReference type="InterPro" id="IPR036291">
    <property type="entry name" value="NAD(P)-bd_dom_sf"/>
</dbReference>
<dbReference type="Proteomes" id="UP000464675">
    <property type="component" value="Chromosome"/>
</dbReference>
<evidence type="ECO:0000259" key="3">
    <source>
        <dbReference type="SMART" id="SM00822"/>
    </source>
</evidence>
<dbReference type="SUPFAM" id="SSF51735">
    <property type="entry name" value="NAD(P)-binding Rossmann-fold domains"/>
    <property type="match status" value="1"/>
</dbReference>
<dbReference type="EMBL" id="JACHHR010000005">
    <property type="protein sequence ID" value="MBB5213027.1"/>
    <property type="molecule type" value="Genomic_DNA"/>
</dbReference>
<dbReference type="EMBL" id="CP047491">
    <property type="protein sequence ID" value="QHQ40390.1"/>
    <property type="molecule type" value="Genomic_DNA"/>
</dbReference>
<dbReference type="OrthoDB" id="286404at2"/>
<dbReference type="FunFam" id="3.40.50.720:FF:000084">
    <property type="entry name" value="Short-chain dehydrogenase reductase"/>
    <property type="match status" value="1"/>
</dbReference>
<dbReference type="GO" id="GO:0008678">
    <property type="term" value="F:2-deoxy-D-gluconate 3-dehydrogenase activity"/>
    <property type="evidence" value="ECO:0007669"/>
    <property type="project" value="UniProtKB-EC"/>
</dbReference>
<dbReference type="PROSITE" id="PS00061">
    <property type="entry name" value="ADH_SHORT"/>
    <property type="match status" value="1"/>
</dbReference>